<protein>
    <submittedName>
        <fullName evidence="1">Uncharacterized protein</fullName>
    </submittedName>
</protein>
<reference evidence="1" key="1">
    <citation type="submission" date="2020-10" db="EMBL/GenBank/DDBJ databases">
        <authorList>
            <person name="Gilroy R."/>
        </authorList>
    </citation>
    <scope>NUCLEOTIDE SEQUENCE</scope>
    <source>
        <strain evidence="1">CHK147-3167</strain>
    </source>
</reference>
<evidence type="ECO:0000313" key="1">
    <source>
        <dbReference type="EMBL" id="HIQ90857.1"/>
    </source>
</evidence>
<sequence length="84" mass="9791">MNDLMREMNGNLEDKLNNRQSRVFSLQARALQVYPGLSEHAEYFYTNPAMLENSYVDKCDNPEVLIEMVNENVRQNSVNMSMTK</sequence>
<reference evidence="1" key="2">
    <citation type="journal article" date="2021" name="PeerJ">
        <title>Extensive microbial diversity within the chicken gut microbiome revealed by metagenomics and culture.</title>
        <authorList>
            <person name="Gilroy R."/>
            <person name="Ravi A."/>
            <person name="Getino M."/>
            <person name="Pursley I."/>
            <person name="Horton D.L."/>
            <person name="Alikhan N.F."/>
            <person name="Baker D."/>
            <person name="Gharbi K."/>
            <person name="Hall N."/>
            <person name="Watson M."/>
            <person name="Adriaenssens E.M."/>
            <person name="Foster-Nyarko E."/>
            <person name="Jarju S."/>
            <person name="Secka A."/>
            <person name="Antonio M."/>
            <person name="Oren A."/>
            <person name="Chaudhuri R.R."/>
            <person name="La Ragione R."/>
            <person name="Hildebrand F."/>
            <person name="Pallen M.J."/>
        </authorList>
    </citation>
    <scope>NUCLEOTIDE SEQUENCE</scope>
    <source>
        <strain evidence="1">CHK147-3167</strain>
    </source>
</reference>
<comment type="caution">
    <text evidence="1">The sequence shown here is derived from an EMBL/GenBank/DDBJ whole genome shotgun (WGS) entry which is preliminary data.</text>
</comment>
<name>A0A9D1CYK5_9FIRM</name>
<dbReference type="AlphaFoldDB" id="A0A9D1CYK5"/>
<dbReference type="EMBL" id="DVFV01000082">
    <property type="protein sequence ID" value="HIQ90857.1"/>
    <property type="molecule type" value="Genomic_DNA"/>
</dbReference>
<proteinExistence type="predicted"/>
<dbReference type="Proteomes" id="UP000886786">
    <property type="component" value="Unassembled WGS sequence"/>
</dbReference>
<evidence type="ECO:0000313" key="2">
    <source>
        <dbReference type="Proteomes" id="UP000886786"/>
    </source>
</evidence>
<organism evidence="1 2">
    <name type="scientific">Candidatus Coprosoma intestinipullorum</name>
    <dbReference type="NCBI Taxonomy" id="2840752"/>
    <lineage>
        <taxon>Bacteria</taxon>
        <taxon>Bacillati</taxon>
        <taxon>Bacillota</taxon>
        <taxon>Bacillota incertae sedis</taxon>
        <taxon>Candidatus Coprosoma</taxon>
    </lineage>
</organism>
<gene>
    <name evidence="1" type="ORF">IAB27_04455</name>
</gene>
<accession>A0A9D1CYK5</accession>